<evidence type="ECO:0000256" key="5">
    <source>
        <dbReference type="ARBA" id="ARBA00023136"/>
    </source>
</evidence>
<dbReference type="PANTHER" id="PTHR13002">
    <property type="entry name" value="C3ORF1 PROTEIN-RELATED"/>
    <property type="match status" value="1"/>
</dbReference>
<reference evidence="9 10" key="2">
    <citation type="submission" date="2018-11" db="EMBL/GenBank/DDBJ databases">
        <authorList>
            <consortium name="Pathogen Informatics"/>
        </authorList>
    </citation>
    <scope>NUCLEOTIDE SEQUENCE [LARGE SCALE GENOMIC DNA]</scope>
</reference>
<dbReference type="WBParaSite" id="ASIM_0001385701-mRNA-1">
    <property type="protein sequence ID" value="ASIM_0001385701-mRNA-1"/>
    <property type="gene ID" value="ASIM_0001385701"/>
</dbReference>
<organism evidence="11">
    <name type="scientific">Anisakis simplex</name>
    <name type="common">Herring worm</name>
    <dbReference type="NCBI Taxonomy" id="6269"/>
    <lineage>
        <taxon>Eukaryota</taxon>
        <taxon>Metazoa</taxon>
        <taxon>Ecdysozoa</taxon>
        <taxon>Nematoda</taxon>
        <taxon>Chromadorea</taxon>
        <taxon>Rhabditida</taxon>
        <taxon>Spirurina</taxon>
        <taxon>Ascaridomorpha</taxon>
        <taxon>Ascaridoidea</taxon>
        <taxon>Anisakidae</taxon>
        <taxon>Anisakis</taxon>
        <taxon>Anisakis simplex complex</taxon>
    </lineage>
</organism>
<evidence type="ECO:0000256" key="4">
    <source>
        <dbReference type="ARBA" id="ARBA00022989"/>
    </source>
</evidence>
<keyword evidence="5 8" id="KW-0472">Membrane</keyword>
<evidence type="ECO:0000313" key="11">
    <source>
        <dbReference type="WBParaSite" id="ASIM_0001385701-mRNA-1"/>
    </source>
</evidence>
<feature type="transmembrane region" description="Helical" evidence="8">
    <location>
        <begin position="193"/>
        <end position="221"/>
    </location>
</feature>
<comment type="subcellular location">
    <subcellularLocation>
        <location evidence="1">Membrane</location>
        <topology evidence="1">Multi-pass membrane protein</topology>
    </subcellularLocation>
</comment>
<dbReference type="OrthoDB" id="5826189at2759"/>
<evidence type="ECO:0000313" key="10">
    <source>
        <dbReference type="Proteomes" id="UP000267096"/>
    </source>
</evidence>
<sequence>MPNECGEENHTTAVVTTENKTNRGWLETISLGWLSSKHALSSTATTAVTKSAEGIDVAVSSSSVCTEQQETSDHPQSGWDRVKAIYTDGASDQLEDVHMESDVTLKMTRFAFMAGAMVGGLSGYAATKERYEMYSTGRTYLSRRDALRRKWDYGIVMFVRNGFRTGLRSAALVGSVVLLTTHCALWREHFSAWYFPVVSGANAFLLHRASVGSVLAFPLGLLGSMKAVGLGISSGLSLSAVVVLYAMHMDKSVNEAYNIFKKDYEKGLKDEKLYESQLQTFMKEHNIPWRHEAIKRMRLEEERRLLEEPEG</sequence>
<keyword evidence="10" id="KW-1185">Reference proteome</keyword>
<evidence type="ECO:0000256" key="3">
    <source>
        <dbReference type="ARBA" id="ARBA00022692"/>
    </source>
</evidence>
<feature type="transmembrane region" description="Helical" evidence="8">
    <location>
        <begin position="227"/>
        <end position="247"/>
    </location>
</feature>
<proteinExistence type="inferred from homology"/>
<gene>
    <name evidence="9" type="ORF">ASIM_LOCUS13285</name>
</gene>
<accession>A0A0M3JZD4</accession>
<evidence type="ECO:0000256" key="7">
    <source>
        <dbReference type="ARBA" id="ARBA00041344"/>
    </source>
</evidence>
<name>A0A0M3JZD4_ANISI</name>
<evidence type="ECO:0000256" key="2">
    <source>
        <dbReference type="ARBA" id="ARBA00008444"/>
    </source>
</evidence>
<comment type="similarity">
    <text evidence="2">Belongs to the Tim17/Tim22/Tim23 family.</text>
</comment>
<dbReference type="Proteomes" id="UP000267096">
    <property type="component" value="Unassembled WGS sequence"/>
</dbReference>
<reference evidence="11" key="1">
    <citation type="submission" date="2017-02" db="UniProtKB">
        <authorList>
            <consortium name="WormBaseParasite"/>
        </authorList>
    </citation>
    <scope>IDENTIFICATION</scope>
</reference>
<evidence type="ECO:0000313" key="9">
    <source>
        <dbReference type="EMBL" id="VDK49352.1"/>
    </source>
</evidence>
<keyword evidence="3 8" id="KW-0812">Transmembrane</keyword>
<dbReference type="GO" id="GO:0016020">
    <property type="term" value="C:membrane"/>
    <property type="evidence" value="ECO:0007669"/>
    <property type="project" value="UniProtKB-SubCell"/>
</dbReference>
<feature type="transmembrane region" description="Helical" evidence="8">
    <location>
        <begin position="110"/>
        <end position="127"/>
    </location>
</feature>
<dbReference type="GO" id="GO:0005739">
    <property type="term" value="C:mitochondrion"/>
    <property type="evidence" value="ECO:0007669"/>
    <property type="project" value="TreeGrafter"/>
</dbReference>
<dbReference type="PANTHER" id="PTHR13002:SF1">
    <property type="entry name" value="COMPLEX I ASSEMBLY FACTOR TIMMDC1, MITOCHONDRIAL"/>
    <property type="match status" value="1"/>
</dbReference>
<keyword evidence="4 8" id="KW-1133">Transmembrane helix</keyword>
<evidence type="ECO:0000256" key="8">
    <source>
        <dbReference type="SAM" id="Phobius"/>
    </source>
</evidence>
<dbReference type="GO" id="GO:0032981">
    <property type="term" value="P:mitochondrial respiratory chain complex I assembly"/>
    <property type="evidence" value="ECO:0007669"/>
    <property type="project" value="InterPro"/>
</dbReference>
<dbReference type="InterPro" id="IPR055299">
    <property type="entry name" value="TIMMDC1"/>
</dbReference>
<evidence type="ECO:0000256" key="1">
    <source>
        <dbReference type="ARBA" id="ARBA00004141"/>
    </source>
</evidence>
<dbReference type="EMBL" id="UYRR01031355">
    <property type="protein sequence ID" value="VDK49352.1"/>
    <property type="molecule type" value="Genomic_DNA"/>
</dbReference>
<evidence type="ECO:0000256" key="6">
    <source>
        <dbReference type="ARBA" id="ARBA00040778"/>
    </source>
</evidence>
<dbReference type="AlphaFoldDB" id="A0A0M3JZD4"/>
<protein>
    <recommendedName>
        <fullName evidence="6">Complex I assembly factor TIMMDC1, mitochondrial</fullName>
    </recommendedName>
    <alternativeName>
        <fullName evidence="7">Translocase of inner mitochondrial membrane domain-containing protein 1</fullName>
    </alternativeName>
</protein>